<dbReference type="SUPFAM" id="SSF48371">
    <property type="entry name" value="ARM repeat"/>
    <property type="match status" value="1"/>
</dbReference>
<feature type="region of interest" description="Disordered" evidence="1">
    <location>
        <begin position="1"/>
        <end position="28"/>
    </location>
</feature>
<dbReference type="InterPro" id="IPR016024">
    <property type="entry name" value="ARM-type_fold"/>
</dbReference>
<accession>A0AAV6FP91</accession>
<dbReference type="GO" id="GO:0097225">
    <property type="term" value="C:sperm midpiece"/>
    <property type="evidence" value="ECO:0007669"/>
    <property type="project" value="TreeGrafter"/>
</dbReference>
<feature type="region of interest" description="Disordered" evidence="1">
    <location>
        <begin position="857"/>
        <end position="880"/>
    </location>
</feature>
<proteinExistence type="predicted"/>
<comment type="caution">
    <text evidence="3">The sequence shown here is derived from an EMBL/GenBank/DDBJ whole genome shotgun (WGS) entry which is preliminary data.</text>
</comment>
<dbReference type="InterPro" id="IPR011989">
    <property type="entry name" value="ARM-like"/>
</dbReference>
<name>A0AAV6FP91_9TELE</name>
<dbReference type="Proteomes" id="UP000823561">
    <property type="component" value="Chromosome 20"/>
</dbReference>
<dbReference type="EMBL" id="JADWDJ010000020">
    <property type="protein sequence ID" value="KAG5264644.1"/>
    <property type="molecule type" value="Genomic_DNA"/>
</dbReference>
<dbReference type="Gene3D" id="1.25.10.10">
    <property type="entry name" value="Leucine-rich Repeat Variant"/>
    <property type="match status" value="2"/>
</dbReference>
<reference evidence="3" key="1">
    <citation type="submission" date="2020-10" db="EMBL/GenBank/DDBJ databases">
        <title>Chromosome-scale genome assembly of the Allis shad, Alosa alosa.</title>
        <authorList>
            <person name="Margot Z."/>
            <person name="Christophe K."/>
            <person name="Cabau C."/>
            <person name="Louis A."/>
            <person name="Berthelot C."/>
            <person name="Parey E."/>
            <person name="Roest Crollius H."/>
            <person name="Montfort J."/>
            <person name="Robinson-Rechavi M."/>
            <person name="Bucao C."/>
            <person name="Bouchez O."/>
            <person name="Gislard M."/>
            <person name="Lluch J."/>
            <person name="Milhes M."/>
            <person name="Lampietro C."/>
            <person name="Lopez Roques C."/>
            <person name="Donnadieu C."/>
            <person name="Braasch I."/>
            <person name="Desvignes T."/>
            <person name="Postlethwait J."/>
            <person name="Bobe J."/>
            <person name="Guiguen Y."/>
        </authorList>
    </citation>
    <scope>NUCLEOTIDE SEQUENCE</scope>
    <source>
        <strain evidence="3">M-15738</strain>
        <tissue evidence="3">Blood</tissue>
    </source>
</reference>
<gene>
    <name evidence="3" type="ORF">AALO_G00256440</name>
</gene>
<dbReference type="Pfam" id="PF21049">
    <property type="entry name" value="CFA69_ARM_rpt"/>
    <property type="match status" value="1"/>
</dbReference>
<evidence type="ECO:0000313" key="3">
    <source>
        <dbReference type="EMBL" id="KAG5264644.1"/>
    </source>
</evidence>
<dbReference type="PANTHER" id="PTHR14716">
    <property type="entry name" value="CILIA- AND FLAGELLA-ASSOCIATED PROTEIN 69"/>
    <property type="match status" value="1"/>
</dbReference>
<dbReference type="GO" id="GO:0042048">
    <property type="term" value="P:olfactory behavior"/>
    <property type="evidence" value="ECO:0007669"/>
    <property type="project" value="TreeGrafter"/>
</dbReference>
<protein>
    <recommendedName>
        <fullName evidence="2">Cilia- and flagella-associated protein 69 ARM repeats domain-containing protein</fullName>
    </recommendedName>
</protein>
<evidence type="ECO:0000259" key="2">
    <source>
        <dbReference type="Pfam" id="PF21049"/>
    </source>
</evidence>
<dbReference type="InterPro" id="IPR048732">
    <property type="entry name" value="CFA69"/>
</dbReference>
<dbReference type="GO" id="GO:1902093">
    <property type="term" value="P:positive regulation of flagellated sperm motility"/>
    <property type="evidence" value="ECO:0007669"/>
    <property type="project" value="TreeGrafter"/>
</dbReference>
<evidence type="ECO:0000313" key="4">
    <source>
        <dbReference type="Proteomes" id="UP000823561"/>
    </source>
</evidence>
<feature type="region of interest" description="Disordered" evidence="1">
    <location>
        <begin position="793"/>
        <end position="824"/>
    </location>
</feature>
<evidence type="ECO:0000256" key="1">
    <source>
        <dbReference type="SAM" id="MobiDB-lite"/>
    </source>
</evidence>
<dbReference type="AlphaFoldDB" id="A0AAV6FP91"/>
<dbReference type="InterPro" id="IPR048733">
    <property type="entry name" value="CFA69_ARM_dom"/>
</dbReference>
<keyword evidence="4" id="KW-1185">Reference proteome</keyword>
<dbReference type="GO" id="GO:0097730">
    <property type="term" value="C:non-motile cilium"/>
    <property type="evidence" value="ECO:0007669"/>
    <property type="project" value="TreeGrafter"/>
</dbReference>
<feature type="compositionally biased region" description="Basic and acidic residues" evidence="1">
    <location>
        <begin position="861"/>
        <end position="875"/>
    </location>
</feature>
<organism evidence="3 4">
    <name type="scientific">Alosa alosa</name>
    <name type="common">allis shad</name>
    <dbReference type="NCBI Taxonomy" id="278164"/>
    <lineage>
        <taxon>Eukaryota</taxon>
        <taxon>Metazoa</taxon>
        <taxon>Chordata</taxon>
        <taxon>Craniata</taxon>
        <taxon>Vertebrata</taxon>
        <taxon>Euteleostomi</taxon>
        <taxon>Actinopterygii</taxon>
        <taxon>Neopterygii</taxon>
        <taxon>Teleostei</taxon>
        <taxon>Clupei</taxon>
        <taxon>Clupeiformes</taxon>
        <taxon>Clupeoidei</taxon>
        <taxon>Clupeidae</taxon>
        <taxon>Alosa</taxon>
    </lineage>
</organism>
<feature type="domain" description="Cilia- and flagella-associated protein 69 ARM repeats" evidence="2">
    <location>
        <begin position="49"/>
        <end position="767"/>
    </location>
</feature>
<dbReference type="GO" id="GO:1990834">
    <property type="term" value="P:response to odorant"/>
    <property type="evidence" value="ECO:0007669"/>
    <property type="project" value="TreeGrafter"/>
</dbReference>
<sequence length="949" mass="106386">MPTSDTRIRKSSNAMARVSKTPSRKPGLPVVNHKITAKGKGEIINPKPVDLNRVLRLLQDPLAVSLKERHLFTFKKVIKTYHKGFRLRDLENIIKVLDICTEKIKDHPEYTPMLYDLLKICGLPFLKEKTSDEVKYTDAAKQSLSQLGYLMRVPKADVRLQLCASISSFYNSATPKPPDTGLQPLSLSSRRRLLEQSGVVETLVLALALLEDQLAVRLQLLHTLQVLSCTSEVNCELMLKAQAAQKICLHMNEPDPSGQLLFRSSEILWNLLERGCPQELTEQLSSMDCILCLKEAFLNQLRHGYRNYDQQLRNDLLVITTLIAENPKAPLIESGFAQQLILFATFPEMKSHNPLTRNLKLTFNNEDFEMKKLLLNLVVVMSQDLSSVQLFREGRVMLALMYLVKPPDTAQSSGRGWTPVQQEELQLQALASLTTVAPLMLEEYMTCQANTCLLMLLEWCVQEDAYFSQGHSFHGTGGRGSKKAQLRYSVRLLRSMVSLANPIINQDLCDQGAISLFIELLIQLGGPDDEDAIALEIKADLQLILSTLCESDIHRKELFGTEGVDMTVRFLKMNSAKFFSGMGHSKLILSTVDCVWSCIIGCFTNEDVFLEREGIFLLFDLIHSSPMTMHGVVLGALLELCDNPKALPHVQAWRGPDGQSAPHLLLQLWRQEEEDLGVQRDQHGRITDPVRPLVHAHQEEQAQESTPADTPSAAVVDVAGNQRCKIYGLFCKLGFEDLPGLVAEDYITLSIVSRYLDFKTGEVWEEISRELALEGVRPVTPDAEALQTISQATEDTAKRVSEQQSAILQRQEEEEAQKEQQTYAEIRSNHKQQELTAKSWEHFVAKTSDHKILKECKKRQEKSIESSRPKAKGKDSGTIYHHTHIPGLQTTTFCGRVMAVESTPAHLTGGPLANTDLALARVPMQGGALRKLPQATQQDLEHLNAVSVQ</sequence>
<dbReference type="PANTHER" id="PTHR14716:SF0">
    <property type="entry name" value="CILIA- AND FLAGELLA-ASSOCIATED PROTEIN 69"/>
    <property type="match status" value="1"/>
</dbReference>